<keyword evidence="2" id="KW-0802">TPR repeat</keyword>
<evidence type="ECO:0008006" key="8">
    <source>
        <dbReference type="Google" id="ProtNLM"/>
    </source>
</evidence>
<name>A0A2U1J2Q7_SMIAN</name>
<evidence type="ECO:0000256" key="3">
    <source>
        <dbReference type="SAM" id="MobiDB-lite"/>
    </source>
</evidence>
<dbReference type="EMBL" id="MBFU01000450">
    <property type="protein sequence ID" value="PVZ99297.1"/>
    <property type="molecule type" value="Genomic_DNA"/>
</dbReference>
<evidence type="ECO:0000256" key="1">
    <source>
        <dbReference type="ARBA" id="ARBA00008509"/>
    </source>
</evidence>
<reference evidence="6 7" key="1">
    <citation type="journal article" date="2018" name="MBio">
        <title>Comparative Genomics Reveals the Core Gene Toolbox for the Fungus-Insect Symbiosis.</title>
        <authorList>
            <person name="Wang Y."/>
            <person name="Stata M."/>
            <person name="Wang W."/>
            <person name="Stajich J.E."/>
            <person name="White M.M."/>
            <person name="Moncalvo J.M."/>
        </authorList>
    </citation>
    <scope>NUCLEOTIDE SEQUENCE [LARGE SCALE GENOMIC DNA]</scope>
    <source>
        <strain evidence="6 7">AUS-126-30</strain>
    </source>
</reference>
<dbReference type="Gene3D" id="2.60.40.790">
    <property type="match status" value="1"/>
</dbReference>
<dbReference type="InterPro" id="IPR019734">
    <property type="entry name" value="TPR_rpt"/>
</dbReference>
<feature type="region of interest" description="Disordered" evidence="3">
    <location>
        <begin position="315"/>
        <end position="341"/>
    </location>
</feature>
<gene>
    <name evidence="6" type="ORF">BB558_004681</name>
</gene>
<evidence type="ECO:0000256" key="2">
    <source>
        <dbReference type="PROSITE-ProRule" id="PRU00339"/>
    </source>
</evidence>
<dbReference type="SUPFAM" id="SSF49764">
    <property type="entry name" value="HSP20-like chaperones"/>
    <property type="match status" value="1"/>
</dbReference>
<dbReference type="Gene3D" id="1.25.40.10">
    <property type="entry name" value="Tetratricopeptide repeat domain"/>
    <property type="match status" value="1"/>
</dbReference>
<dbReference type="PROSITE" id="PS51203">
    <property type="entry name" value="CS"/>
    <property type="match status" value="1"/>
</dbReference>
<sequence length="341" mass="39344">MERIQNYYNCGIDSYFADDFKKALIYFTQAINIDNENPNLYLKRAYTYNKLNMRLDAIADLKQGLLAAERNPNELGIKYRIMVQIGQWCLEDKMYEDSYKFLSAAKIINESDRELDDLLMKLKGLGFYSIDNKSGSKDRDSTNKFVKPRYDYYQNESYINIDVYVKNVKDEDLDVQITPNSLTVDIEFNINNPMKLEIDHLMGDIIPEESFFYLKPTKIEIKLKKATPGMAWSKLEGDITERSENNQKIRYPSSSSKAKNWEALEKEIEKEDSVKETNSDISALFSKIYSDADDDTRRAMIKSYVESNGTALSTNWGEVGKGPVKVQPPKGMEPKSVRTIL</sequence>
<evidence type="ECO:0000259" key="5">
    <source>
        <dbReference type="PROSITE" id="PS51203"/>
    </source>
</evidence>
<dbReference type="InterPro" id="IPR007052">
    <property type="entry name" value="CS_dom"/>
</dbReference>
<evidence type="ECO:0000313" key="6">
    <source>
        <dbReference type="EMBL" id="PVZ99297.1"/>
    </source>
</evidence>
<dbReference type="SUPFAM" id="SSF48452">
    <property type="entry name" value="TPR-like"/>
    <property type="match status" value="1"/>
</dbReference>
<dbReference type="PANTHER" id="PTHR45862">
    <property type="entry name" value="PROTEIN SGT1 HOMOLOG"/>
    <property type="match status" value="1"/>
</dbReference>
<feature type="domain" description="SGS" evidence="4">
    <location>
        <begin position="250"/>
        <end position="339"/>
    </location>
</feature>
<dbReference type="AlphaFoldDB" id="A0A2U1J2Q7"/>
<dbReference type="SMART" id="SM00028">
    <property type="entry name" value="TPR"/>
    <property type="match status" value="2"/>
</dbReference>
<feature type="domain" description="CS" evidence="5">
    <location>
        <begin position="145"/>
        <end position="236"/>
    </location>
</feature>
<feature type="compositionally biased region" description="Basic and acidic residues" evidence="3">
    <location>
        <begin position="332"/>
        <end position="341"/>
    </location>
</feature>
<comment type="similarity">
    <text evidence="1">Belongs to the SGT1 family.</text>
</comment>
<dbReference type="Proteomes" id="UP000245591">
    <property type="component" value="Unassembled WGS sequence"/>
</dbReference>
<dbReference type="CDD" id="cd06466">
    <property type="entry name" value="p23_CS_SGT1_like"/>
    <property type="match status" value="1"/>
</dbReference>
<keyword evidence="7" id="KW-1185">Reference proteome</keyword>
<dbReference type="PROSITE" id="PS51048">
    <property type="entry name" value="SGS"/>
    <property type="match status" value="1"/>
</dbReference>
<dbReference type="Pfam" id="PF04969">
    <property type="entry name" value="CS"/>
    <property type="match status" value="1"/>
</dbReference>
<evidence type="ECO:0000259" key="4">
    <source>
        <dbReference type="PROSITE" id="PS51048"/>
    </source>
</evidence>
<dbReference type="InterPro" id="IPR011990">
    <property type="entry name" value="TPR-like_helical_dom_sf"/>
</dbReference>
<dbReference type="Pfam" id="PF05002">
    <property type="entry name" value="SGS"/>
    <property type="match status" value="1"/>
</dbReference>
<dbReference type="InterPro" id="IPR007699">
    <property type="entry name" value="SGS_dom"/>
</dbReference>
<comment type="caution">
    <text evidence="6">The sequence shown here is derived from an EMBL/GenBank/DDBJ whole genome shotgun (WGS) entry which is preliminary data.</text>
</comment>
<evidence type="ECO:0000313" key="7">
    <source>
        <dbReference type="Proteomes" id="UP000245591"/>
    </source>
</evidence>
<protein>
    <recommendedName>
        <fullName evidence="8">SGS domain-containing protein</fullName>
    </recommendedName>
</protein>
<dbReference type="InterPro" id="IPR044563">
    <property type="entry name" value="Sgt1-like"/>
</dbReference>
<accession>A0A2U1J2Q7</accession>
<proteinExistence type="inferred from homology"/>
<dbReference type="InterPro" id="IPR008978">
    <property type="entry name" value="HSP20-like_chaperone"/>
</dbReference>
<dbReference type="GO" id="GO:0051087">
    <property type="term" value="F:protein-folding chaperone binding"/>
    <property type="evidence" value="ECO:0007669"/>
    <property type="project" value="InterPro"/>
</dbReference>
<dbReference type="PROSITE" id="PS50005">
    <property type="entry name" value="TPR"/>
    <property type="match status" value="1"/>
</dbReference>
<organism evidence="6 7">
    <name type="scientific">Smittium angustum</name>
    <dbReference type="NCBI Taxonomy" id="133377"/>
    <lineage>
        <taxon>Eukaryota</taxon>
        <taxon>Fungi</taxon>
        <taxon>Fungi incertae sedis</taxon>
        <taxon>Zoopagomycota</taxon>
        <taxon>Kickxellomycotina</taxon>
        <taxon>Harpellomycetes</taxon>
        <taxon>Harpellales</taxon>
        <taxon>Legeriomycetaceae</taxon>
        <taxon>Smittium</taxon>
    </lineage>
</organism>
<feature type="repeat" description="TPR" evidence="2">
    <location>
        <begin position="4"/>
        <end position="37"/>
    </location>
</feature>